<protein>
    <submittedName>
        <fullName evidence="1">Uncharacterized protein</fullName>
    </submittedName>
</protein>
<keyword evidence="2" id="KW-1185">Reference proteome</keyword>
<evidence type="ECO:0000313" key="2">
    <source>
        <dbReference type="Proteomes" id="UP000515344"/>
    </source>
</evidence>
<dbReference type="Proteomes" id="UP000515344">
    <property type="component" value="Chromosome"/>
</dbReference>
<proteinExistence type="predicted"/>
<accession>A0A7G5XGR3</accession>
<dbReference type="RefSeq" id="WP_182803051.1">
    <property type="nucleotide sequence ID" value="NZ_CP060007.1"/>
</dbReference>
<dbReference type="EMBL" id="CP060007">
    <property type="protein sequence ID" value="QNA44666.1"/>
    <property type="molecule type" value="Genomic_DNA"/>
</dbReference>
<organism evidence="1 2">
    <name type="scientific">Lacibacter sediminis</name>
    <dbReference type="NCBI Taxonomy" id="2760713"/>
    <lineage>
        <taxon>Bacteria</taxon>
        <taxon>Pseudomonadati</taxon>
        <taxon>Bacteroidota</taxon>
        <taxon>Chitinophagia</taxon>
        <taxon>Chitinophagales</taxon>
        <taxon>Chitinophagaceae</taxon>
        <taxon>Lacibacter</taxon>
    </lineage>
</organism>
<gene>
    <name evidence="1" type="ORF">H4075_00270</name>
</gene>
<dbReference type="KEGG" id="lacs:H4075_00270"/>
<name>A0A7G5XGR3_9BACT</name>
<dbReference type="AlphaFoldDB" id="A0A7G5XGR3"/>
<reference evidence="2" key="1">
    <citation type="submission" date="2020-08" db="EMBL/GenBank/DDBJ databases">
        <title>Lacibacter sp. S13-6-6 genome sequencing.</title>
        <authorList>
            <person name="Jin L."/>
        </authorList>
    </citation>
    <scope>NUCLEOTIDE SEQUENCE [LARGE SCALE GENOMIC DNA]</scope>
    <source>
        <strain evidence="2">S13-6-6</strain>
    </source>
</reference>
<sequence length="79" mass="9626">MTNKQVYSLCEAVADIAYIASKENYEIKDSRRKFAQFIEWAREFELIHRNIEWGLNFEPQYIDSIYHFTIFKINQWSNL</sequence>
<evidence type="ECO:0000313" key="1">
    <source>
        <dbReference type="EMBL" id="QNA44666.1"/>
    </source>
</evidence>